<evidence type="ECO:0000256" key="1">
    <source>
        <dbReference type="ARBA" id="ARBA00006096"/>
    </source>
</evidence>
<dbReference type="PANTHER" id="PTHR30023">
    <property type="entry name" value="D-ALANYL-D-ALANINE CARBOXYPEPTIDASE"/>
    <property type="match status" value="1"/>
</dbReference>
<name>A0A934MBX1_9RHOB</name>
<evidence type="ECO:0000256" key="2">
    <source>
        <dbReference type="ARBA" id="ARBA00022801"/>
    </source>
</evidence>
<dbReference type="Gene3D" id="3.50.80.20">
    <property type="entry name" value="D-Ala-D-Ala carboxypeptidase C, peptidase S13"/>
    <property type="match status" value="1"/>
</dbReference>
<gene>
    <name evidence="3" type="primary">dacB</name>
    <name evidence="3" type="ORF">ILP92_05280</name>
</gene>
<dbReference type="GO" id="GO:0000270">
    <property type="term" value="P:peptidoglycan metabolic process"/>
    <property type="evidence" value="ECO:0007669"/>
    <property type="project" value="TreeGrafter"/>
</dbReference>
<keyword evidence="4" id="KW-1185">Reference proteome</keyword>
<protein>
    <submittedName>
        <fullName evidence="3">D-alanyl-D-alanine carboxypeptidase/D-alanyl-D-alanine-endopeptidase</fullName>
        <ecNumber evidence="3">3.4.16.4</ecNumber>
    </submittedName>
</protein>
<accession>A0A934MBX1</accession>
<dbReference type="EC" id="3.4.16.4" evidence="3"/>
<dbReference type="Pfam" id="PF02113">
    <property type="entry name" value="Peptidase_S13"/>
    <property type="match status" value="1"/>
</dbReference>
<evidence type="ECO:0000313" key="3">
    <source>
        <dbReference type="EMBL" id="MBJ3762153.1"/>
    </source>
</evidence>
<dbReference type="Proteomes" id="UP000642488">
    <property type="component" value="Unassembled WGS sequence"/>
</dbReference>
<evidence type="ECO:0000313" key="4">
    <source>
        <dbReference type="Proteomes" id="UP000642488"/>
    </source>
</evidence>
<dbReference type="PRINTS" id="PR00922">
    <property type="entry name" value="DADACBPTASE3"/>
</dbReference>
<keyword evidence="3" id="KW-0645">Protease</keyword>
<dbReference type="EMBL" id="JAEKPD010000005">
    <property type="protein sequence ID" value="MBJ3762153.1"/>
    <property type="molecule type" value="Genomic_DNA"/>
</dbReference>
<reference evidence="3" key="1">
    <citation type="submission" date="2020-12" db="EMBL/GenBank/DDBJ databases">
        <title>Bacterial taxonomy.</title>
        <authorList>
            <person name="Pan X."/>
        </authorList>
    </citation>
    <scope>NUCLEOTIDE SEQUENCE</scope>
    <source>
        <strain evidence="3">KCTC 52957</strain>
    </source>
</reference>
<dbReference type="Gene3D" id="3.40.710.10">
    <property type="entry name" value="DD-peptidase/beta-lactamase superfamily"/>
    <property type="match status" value="1"/>
</dbReference>
<dbReference type="PANTHER" id="PTHR30023:SF0">
    <property type="entry name" value="PENICILLIN-SENSITIVE CARBOXYPEPTIDASE A"/>
    <property type="match status" value="1"/>
</dbReference>
<dbReference type="InterPro" id="IPR012338">
    <property type="entry name" value="Beta-lactam/transpept-like"/>
</dbReference>
<comment type="similarity">
    <text evidence="1">Belongs to the peptidase S13 family.</text>
</comment>
<dbReference type="GO" id="GO:0009002">
    <property type="term" value="F:serine-type D-Ala-D-Ala carboxypeptidase activity"/>
    <property type="evidence" value="ECO:0007669"/>
    <property type="project" value="UniProtKB-EC"/>
</dbReference>
<proteinExistence type="inferred from homology"/>
<dbReference type="RefSeq" id="WP_198915332.1">
    <property type="nucleotide sequence ID" value="NZ_JAEKPD010000005.1"/>
</dbReference>
<keyword evidence="3" id="KW-0121">Carboxypeptidase</keyword>
<sequence length="481" mass="51137">MMTGLLATAATGALAEAPARSIRPAPRAADFSKNALPSAENLIERAKLGGRVSFVVADAQSGAVLESRAPLFPQPPASTAKALTSLYHLGVVGPDHRFTTRLLATGPIENARIEGDLVLAGGGDPTLDTDGLAELASKLKAAGVREVAGHLKIWTGALPSLHEIDTEQPDHVGYNPAIGGLNLNYNRVHFGWKRQGANYQVSMDARSASRVPGVTMARMAVVDRKGPIYTYQRQAARDDWTVARGALGGSGARWLPVRHPGLYAGEVFQTLARSYGIQIGGDILRADSDAGTELARVDSATSRAILSDMMKYSTNITAEIMGLSATEALGGAETLVGSAERMNQWLKDSLGLRQVTLEDHSGLGDDSRISASDMVRAMAQADKAGDLRSLMKPFDLRDRGTFKVAAKTGTLNFVNALTGYLDAANGRKLAFAIFCSDVARRDALTMAQREKPEGGRAWAGQARTLQRALLARWGEAYAGQA</sequence>
<dbReference type="GO" id="GO:0006508">
    <property type="term" value="P:proteolysis"/>
    <property type="evidence" value="ECO:0007669"/>
    <property type="project" value="InterPro"/>
</dbReference>
<dbReference type="SUPFAM" id="SSF56601">
    <property type="entry name" value="beta-lactamase/transpeptidase-like"/>
    <property type="match status" value="1"/>
</dbReference>
<dbReference type="InterPro" id="IPR000667">
    <property type="entry name" value="Peptidase_S13"/>
</dbReference>
<keyword evidence="2 3" id="KW-0378">Hydrolase</keyword>
<organism evidence="3 4">
    <name type="scientific">Palleronia pontilimi</name>
    <dbReference type="NCBI Taxonomy" id="1964209"/>
    <lineage>
        <taxon>Bacteria</taxon>
        <taxon>Pseudomonadati</taxon>
        <taxon>Pseudomonadota</taxon>
        <taxon>Alphaproteobacteria</taxon>
        <taxon>Rhodobacterales</taxon>
        <taxon>Roseobacteraceae</taxon>
        <taxon>Palleronia</taxon>
    </lineage>
</organism>
<comment type="caution">
    <text evidence="3">The sequence shown here is derived from an EMBL/GenBank/DDBJ whole genome shotgun (WGS) entry which is preliminary data.</text>
</comment>
<dbReference type="NCBIfam" id="TIGR00666">
    <property type="entry name" value="PBP4"/>
    <property type="match status" value="1"/>
</dbReference>
<dbReference type="AlphaFoldDB" id="A0A934MBX1"/>